<sequence length="91" mass="10884">MPRSSTSTLLPHLRIALVFSIYFRFLHRHRPQNIIDHDVTGDRDVIGVGDVIDEGERPTVEMEKEIWRREGESWRRRPATRYALEKERWEA</sequence>
<comment type="caution">
    <text evidence="1">The sequence shown here is derived from an EMBL/GenBank/DDBJ whole genome shotgun (WGS) entry which is preliminary data.</text>
</comment>
<protein>
    <submittedName>
        <fullName evidence="1">Uncharacterized protein</fullName>
    </submittedName>
</protein>
<dbReference type="Proteomes" id="UP000326396">
    <property type="component" value="Linkage Group LG18"/>
</dbReference>
<dbReference type="AlphaFoldDB" id="A0A5N6NLW9"/>
<proteinExistence type="predicted"/>
<keyword evidence="2" id="KW-1185">Reference proteome</keyword>
<gene>
    <name evidence="1" type="ORF">E3N88_18376</name>
</gene>
<evidence type="ECO:0000313" key="1">
    <source>
        <dbReference type="EMBL" id="KAD4981705.1"/>
    </source>
</evidence>
<name>A0A5N6NLW9_9ASTR</name>
<organism evidence="1 2">
    <name type="scientific">Mikania micrantha</name>
    <name type="common">bitter vine</name>
    <dbReference type="NCBI Taxonomy" id="192012"/>
    <lineage>
        <taxon>Eukaryota</taxon>
        <taxon>Viridiplantae</taxon>
        <taxon>Streptophyta</taxon>
        <taxon>Embryophyta</taxon>
        <taxon>Tracheophyta</taxon>
        <taxon>Spermatophyta</taxon>
        <taxon>Magnoliopsida</taxon>
        <taxon>eudicotyledons</taxon>
        <taxon>Gunneridae</taxon>
        <taxon>Pentapetalae</taxon>
        <taxon>asterids</taxon>
        <taxon>campanulids</taxon>
        <taxon>Asterales</taxon>
        <taxon>Asteraceae</taxon>
        <taxon>Asteroideae</taxon>
        <taxon>Heliantheae alliance</taxon>
        <taxon>Eupatorieae</taxon>
        <taxon>Mikania</taxon>
    </lineage>
</organism>
<accession>A0A5N6NLW9</accession>
<reference evidence="1 2" key="1">
    <citation type="submission" date="2019-05" db="EMBL/GenBank/DDBJ databases">
        <title>Mikania micrantha, genome provides insights into the molecular mechanism of rapid growth.</title>
        <authorList>
            <person name="Liu B."/>
        </authorList>
    </citation>
    <scope>NUCLEOTIDE SEQUENCE [LARGE SCALE GENOMIC DNA]</scope>
    <source>
        <strain evidence="1">NLD-2019</strain>
        <tissue evidence="1">Leaf</tissue>
    </source>
</reference>
<evidence type="ECO:0000313" key="2">
    <source>
        <dbReference type="Proteomes" id="UP000326396"/>
    </source>
</evidence>
<dbReference type="EMBL" id="SZYD01000010">
    <property type="protein sequence ID" value="KAD4981705.1"/>
    <property type="molecule type" value="Genomic_DNA"/>
</dbReference>